<evidence type="ECO:0000313" key="7">
    <source>
        <dbReference type="Proteomes" id="UP000002484"/>
    </source>
</evidence>
<dbReference type="OrthoDB" id="9813777at2"/>
<dbReference type="InterPro" id="IPR001188">
    <property type="entry name" value="Sperm_putr-bd"/>
</dbReference>
<dbReference type="GO" id="GO:0015846">
    <property type="term" value="P:polyamine transport"/>
    <property type="evidence" value="ECO:0007669"/>
    <property type="project" value="InterPro"/>
</dbReference>
<proteinExistence type="predicted"/>
<evidence type="ECO:0000256" key="1">
    <source>
        <dbReference type="ARBA" id="ARBA00004418"/>
    </source>
</evidence>
<dbReference type="PANTHER" id="PTHR30222:SF17">
    <property type="entry name" value="SPERMIDINE_PUTRESCINE-BINDING PERIPLASMIC PROTEIN"/>
    <property type="match status" value="1"/>
</dbReference>
<sequence>MTTHDSTDRPGAQSPPPAVDPALLRGLTQPRLGRRQFLQAGGAAGLAAFLAACGVKGEKKAPATADDVATFWSDKKKAGTLDFANWPLYMDTDDAGKHPSLVQFEKDTGIHVNYRESIQDNGEYFAKVQPQLAAHQSISADLIVITNGVYLDKFIELGFLAPLDQTKLPTFAKNADPSVKNPSYDKGNKYTVAWQSGLVGIGYDPEKTGREITSYEDLFDPAFKGHVGMFGDNEDLPNFCMVGMGIKPETSTEADWKNAAAKLTKQRDDGIVRKYYDQGYIDALASGDLWLSMAWSGDVYQQQAGGKNLKFVVPKEGGLFWTDNMCIPITAAHPVDAITYMDYVYKPDVAAMLTDYINYITPVPGAKSLVDPALSGSPLIFPTADDLKKTYRYRDLTAAEEKTWNSIFQPIVQS</sequence>
<dbReference type="SUPFAM" id="SSF53850">
    <property type="entry name" value="Periplasmic binding protein-like II"/>
    <property type="match status" value="1"/>
</dbReference>
<keyword evidence="3" id="KW-0732">Signal</keyword>
<dbReference type="eggNOG" id="COG0687">
    <property type="taxonomic scope" value="Bacteria"/>
</dbReference>
<evidence type="ECO:0000256" key="3">
    <source>
        <dbReference type="ARBA" id="ARBA00022729"/>
    </source>
</evidence>
<dbReference type="CDD" id="cd13590">
    <property type="entry name" value="PBP2_PotD_PotF_like"/>
    <property type="match status" value="1"/>
</dbReference>
<evidence type="ECO:0000256" key="4">
    <source>
        <dbReference type="ARBA" id="ARBA00022764"/>
    </source>
</evidence>
<dbReference type="STRING" id="298654.FraEuI1c_0033"/>
<reference evidence="6 7" key="1">
    <citation type="submission" date="2010-10" db="EMBL/GenBank/DDBJ databases">
        <title>Complete sequence of Frankia sp. EuI1c.</title>
        <authorList>
            <consortium name="US DOE Joint Genome Institute"/>
            <person name="Lucas S."/>
            <person name="Copeland A."/>
            <person name="Lapidus A."/>
            <person name="Cheng J.-F."/>
            <person name="Bruce D."/>
            <person name="Goodwin L."/>
            <person name="Pitluck S."/>
            <person name="Chertkov O."/>
            <person name="Detter J.C."/>
            <person name="Han C."/>
            <person name="Tapia R."/>
            <person name="Land M."/>
            <person name="Hauser L."/>
            <person name="Jeffries C."/>
            <person name="Kyrpides N."/>
            <person name="Ivanova N."/>
            <person name="Mikhailova N."/>
            <person name="Beauchemin N."/>
            <person name="Sen A."/>
            <person name="Sur S.A."/>
            <person name="Gtari M."/>
            <person name="Wall L."/>
            <person name="Tisa L."/>
            <person name="Woyke T."/>
        </authorList>
    </citation>
    <scope>NUCLEOTIDE SEQUENCE [LARGE SCALE GENOMIC DNA]</scope>
    <source>
        <strain evidence="7">DSM 45817 / CECT 9037 / EuI1c</strain>
    </source>
</reference>
<comment type="subcellular location">
    <subcellularLocation>
        <location evidence="1">Periplasm</location>
    </subcellularLocation>
</comment>
<dbReference type="Proteomes" id="UP000002484">
    <property type="component" value="Chromosome"/>
</dbReference>
<feature type="region of interest" description="Disordered" evidence="5">
    <location>
        <begin position="1"/>
        <end position="23"/>
    </location>
</feature>
<dbReference type="InParanoid" id="E3J283"/>
<dbReference type="InterPro" id="IPR006311">
    <property type="entry name" value="TAT_signal"/>
</dbReference>
<dbReference type="EMBL" id="CP002299">
    <property type="protein sequence ID" value="ADP78121.1"/>
    <property type="molecule type" value="Genomic_DNA"/>
</dbReference>
<dbReference type="PROSITE" id="PS51318">
    <property type="entry name" value="TAT"/>
    <property type="match status" value="1"/>
</dbReference>
<dbReference type="PANTHER" id="PTHR30222">
    <property type="entry name" value="SPERMIDINE/PUTRESCINE-BINDING PERIPLASMIC PROTEIN"/>
    <property type="match status" value="1"/>
</dbReference>
<dbReference type="KEGG" id="fri:FraEuI1c_0033"/>
<dbReference type="GO" id="GO:0042597">
    <property type="term" value="C:periplasmic space"/>
    <property type="evidence" value="ECO:0007669"/>
    <property type="project" value="UniProtKB-SubCell"/>
</dbReference>
<gene>
    <name evidence="6" type="ordered locus">FraEuI1c_0033</name>
</gene>
<keyword evidence="4" id="KW-0574">Periplasm</keyword>
<protein>
    <submittedName>
        <fullName evidence="6">Extracellular solute-binding protein family 1</fullName>
    </submittedName>
</protein>
<dbReference type="AlphaFoldDB" id="E3J283"/>
<dbReference type="GO" id="GO:0019808">
    <property type="term" value="F:polyamine binding"/>
    <property type="evidence" value="ECO:0007669"/>
    <property type="project" value="InterPro"/>
</dbReference>
<dbReference type="Gene3D" id="3.40.190.10">
    <property type="entry name" value="Periplasmic binding protein-like II"/>
    <property type="match status" value="2"/>
</dbReference>
<name>E3J283_PSEI1</name>
<evidence type="ECO:0000313" key="6">
    <source>
        <dbReference type="EMBL" id="ADP78121.1"/>
    </source>
</evidence>
<dbReference type="HOGENOM" id="CLU_026974_1_2_11"/>
<dbReference type="Pfam" id="PF13343">
    <property type="entry name" value="SBP_bac_6"/>
    <property type="match status" value="1"/>
</dbReference>
<dbReference type="RefSeq" id="WP_013421244.1">
    <property type="nucleotide sequence ID" value="NC_014666.1"/>
</dbReference>
<evidence type="ECO:0000256" key="2">
    <source>
        <dbReference type="ARBA" id="ARBA00022448"/>
    </source>
</evidence>
<keyword evidence="7" id="KW-1185">Reference proteome</keyword>
<organism evidence="6 7">
    <name type="scientific">Pseudofrankia inefficax (strain DSM 45817 / CECT 9037 / DDB 130130 / EuI1c)</name>
    <name type="common">Frankia inefficax</name>
    <dbReference type="NCBI Taxonomy" id="298654"/>
    <lineage>
        <taxon>Bacteria</taxon>
        <taxon>Bacillati</taxon>
        <taxon>Actinomycetota</taxon>
        <taxon>Actinomycetes</taxon>
        <taxon>Frankiales</taxon>
        <taxon>Frankiaceae</taxon>
        <taxon>Pseudofrankia</taxon>
    </lineage>
</organism>
<dbReference type="PRINTS" id="PR00909">
    <property type="entry name" value="SPERMDNBNDNG"/>
</dbReference>
<keyword evidence="2" id="KW-0813">Transport</keyword>
<accession>E3J283</accession>
<evidence type="ECO:0000256" key="5">
    <source>
        <dbReference type="SAM" id="MobiDB-lite"/>
    </source>
</evidence>